<dbReference type="EMBL" id="CP014525">
    <property type="protein sequence ID" value="AMW35004.1"/>
    <property type="molecule type" value="Genomic_DNA"/>
</dbReference>
<organism evidence="1 2">
    <name type="scientific">Haematospirillum jordaniae</name>
    <dbReference type="NCBI Taxonomy" id="1549855"/>
    <lineage>
        <taxon>Bacteria</taxon>
        <taxon>Pseudomonadati</taxon>
        <taxon>Pseudomonadota</taxon>
        <taxon>Alphaproteobacteria</taxon>
        <taxon>Rhodospirillales</taxon>
        <taxon>Novispirillaceae</taxon>
        <taxon>Haematospirillum</taxon>
    </lineage>
</organism>
<dbReference type="AlphaFoldDB" id="A0A143DE54"/>
<accession>A0A143DE54</accession>
<evidence type="ECO:0000313" key="2">
    <source>
        <dbReference type="Proteomes" id="UP000076066"/>
    </source>
</evidence>
<evidence type="ECO:0000313" key="1">
    <source>
        <dbReference type="EMBL" id="AMW35004.1"/>
    </source>
</evidence>
<sequence>MPFDIYGTYHDTCTEGLDPDPCSPAGRVTAIRGIHACLTYLLHEAEALSPELASSIHSAISAAEDVMQKQPDMRN</sequence>
<dbReference type="Proteomes" id="UP000076066">
    <property type="component" value="Chromosome"/>
</dbReference>
<dbReference type="GeneID" id="53316948"/>
<gene>
    <name evidence="1" type="ORF">AY555_07235</name>
</gene>
<protein>
    <submittedName>
        <fullName evidence="1">Uncharacterized protein</fullName>
    </submittedName>
</protein>
<keyword evidence="2" id="KW-1185">Reference proteome</keyword>
<dbReference type="RefSeq" id="WP_066135187.1">
    <property type="nucleotide sequence ID" value="NZ_CP014525.1"/>
</dbReference>
<proteinExistence type="predicted"/>
<reference evidence="1 2" key="1">
    <citation type="submission" date="2016-02" db="EMBL/GenBank/DDBJ databases">
        <title>Complete Genome of H5569, the type strain of the newly described species Haematospirillium jordaniae.</title>
        <authorList>
            <person name="Nicholson A.C."/>
            <person name="Humrighouse B.W."/>
            <person name="Loparov V."/>
            <person name="McQuiston J.R."/>
        </authorList>
    </citation>
    <scope>NUCLEOTIDE SEQUENCE [LARGE SCALE GENOMIC DNA]</scope>
    <source>
        <strain evidence="1 2">H5569</strain>
    </source>
</reference>
<dbReference type="OrthoDB" id="9973556at2"/>
<dbReference type="KEGG" id="hjo:AY555_07235"/>
<name>A0A143DE54_9PROT</name>